<evidence type="ECO:0000313" key="3">
    <source>
        <dbReference type="Proteomes" id="UP001519308"/>
    </source>
</evidence>
<dbReference type="EMBL" id="JAGGLL010000018">
    <property type="protein sequence ID" value="MBP2022671.1"/>
    <property type="molecule type" value="Genomic_DNA"/>
</dbReference>
<keyword evidence="1" id="KW-0812">Transmembrane</keyword>
<organism evidence="2 3">
    <name type="scientific">Clostridium punense</name>
    <dbReference type="NCBI Taxonomy" id="1054297"/>
    <lineage>
        <taxon>Bacteria</taxon>
        <taxon>Bacillati</taxon>
        <taxon>Bacillota</taxon>
        <taxon>Clostridia</taxon>
        <taxon>Eubacteriales</taxon>
        <taxon>Clostridiaceae</taxon>
        <taxon>Clostridium</taxon>
    </lineage>
</organism>
<evidence type="ECO:0000256" key="1">
    <source>
        <dbReference type="SAM" id="Phobius"/>
    </source>
</evidence>
<feature type="transmembrane region" description="Helical" evidence="1">
    <location>
        <begin position="102"/>
        <end position="127"/>
    </location>
</feature>
<evidence type="ECO:0000313" key="2">
    <source>
        <dbReference type="EMBL" id="MBP2022671.1"/>
    </source>
</evidence>
<feature type="transmembrane region" description="Helical" evidence="1">
    <location>
        <begin position="233"/>
        <end position="251"/>
    </location>
</feature>
<feature type="transmembrane region" description="Helical" evidence="1">
    <location>
        <begin position="159"/>
        <end position="186"/>
    </location>
</feature>
<keyword evidence="1" id="KW-1133">Transmembrane helix</keyword>
<keyword evidence="3" id="KW-1185">Reference proteome</keyword>
<protein>
    <submittedName>
        <fullName evidence="2">Magnesium-transporting ATPase (P-type)</fullName>
    </submittedName>
</protein>
<reference evidence="2 3" key="1">
    <citation type="submission" date="2021-03" db="EMBL/GenBank/DDBJ databases">
        <title>Genomic Encyclopedia of Type Strains, Phase IV (KMG-IV): sequencing the most valuable type-strain genomes for metagenomic binning, comparative biology and taxonomic classification.</title>
        <authorList>
            <person name="Goeker M."/>
        </authorList>
    </citation>
    <scope>NUCLEOTIDE SEQUENCE [LARGE SCALE GENOMIC DNA]</scope>
    <source>
        <strain evidence="2 3">DSM 28650</strain>
    </source>
</reference>
<proteinExistence type="predicted"/>
<accession>A0ABS4K5Y0</accession>
<name>A0ABS4K5Y0_9CLOT</name>
<dbReference type="RefSeq" id="WP_021285291.1">
    <property type="nucleotide sequence ID" value="NZ_JAGGLL010000018.1"/>
</dbReference>
<feature type="transmembrane region" description="Helical" evidence="1">
    <location>
        <begin position="193"/>
        <end position="213"/>
    </location>
</feature>
<comment type="caution">
    <text evidence="2">The sequence shown here is derived from an EMBL/GenBank/DDBJ whole genome shotgun (WGS) entry which is preliminary data.</text>
</comment>
<feature type="transmembrane region" description="Helical" evidence="1">
    <location>
        <begin position="56"/>
        <end position="81"/>
    </location>
</feature>
<feature type="transmembrane region" description="Helical" evidence="1">
    <location>
        <begin position="16"/>
        <end position="36"/>
    </location>
</feature>
<sequence>MSLINNLKREIKNKKLYFIIISVCILVYSLSIYFIMSSFEEKSVISIVSTLDGQNGMAGSAAFIYLYTPILFFGINSHIISSEKEGFIIKMKTRKNILNNHVFFVIALSAIVSLLIVWLGYSIGWVYGGGFENLWPKRDRLYKLPQYKNLDILGVLNSIPIYIVFLKTFIIKFLGLSVIGFLIIILKNIINNNGILAIVVLLVPFIDFEFLNSAILMNKFSLTLETWVSSSDFIINIAYLLFLLIALYLVGREMYKDKDFISKGF</sequence>
<dbReference type="Proteomes" id="UP001519308">
    <property type="component" value="Unassembled WGS sequence"/>
</dbReference>
<gene>
    <name evidence="2" type="ORF">J2Z44_002494</name>
</gene>
<keyword evidence="1" id="KW-0472">Membrane</keyword>